<dbReference type="FunFam" id="3.30.40.10:FF:000341">
    <property type="entry name" value="FYVE and coiled-coil domain containing 1"/>
    <property type="match status" value="1"/>
</dbReference>
<proteinExistence type="predicted"/>
<dbReference type="GO" id="GO:0005776">
    <property type="term" value="C:autophagosome"/>
    <property type="evidence" value="ECO:0007669"/>
    <property type="project" value="TreeGrafter"/>
</dbReference>
<organism evidence="8 9">
    <name type="scientific">Mytilus edulis</name>
    <name type="common">Blue mussel</name>
    <dbReference type="NCBI Taxonomy" id="6550"/>
    <lineage>
        <taxon>Eukaryota</taxon>
        <taxon>Metazoa</taxon>
        <taxon>Spiralia</taxon>
        <taxon>Lophotrochozoa</taxon>
        <taxon>Mollusca</taxon>
        <taxon>Bivalvia</taxon>
        <taxon>Autobranchia</taxon>
        <taxon>Pteriomorphia</taxon>
        <taxon>Mytilida</taxon>
        <taxon>Mytiloidea</taxon>
        <taxon>Mytilidae</taxon>
        <taxon>Mytilinae</taxon>
        <taxon>Mytilus</taxon>
    </lineage>
</organism>
<dbReference type="PANTHER" id="PTHR46753">
    <property type="entry name" value="FYVE AND COILED-COIL DOMAIN-CONTAINING PROTEIN 1"/>
    <property type="match status" value="1"/>
</dbReference>
<keyword evidence="3" id="KW-0862">Zinc</keyword>
<protein>
    <submittedName>
        <fullName evidence="8">FYCO1</fullName>
    </submittedName>
</protein>
<reference evidence="8" key="1">
    <citation type="submission" date="2021-03" db="EMBL/GenBank/DDBJ databases">
        <authorList>
            <person name="Bekaert M."/>
        </authorList>
    </citation>
    <scope>NUCLEOTIDE SEQUENCE</scope>
</reference>
<dbReference type="GO" id="GO:0005770">
    <property type="term" value="C:late endosome"/>
    <property type="evidence" value="ECO:0007669"/>
    <property type="project" value="TreeGrafter"/>
</dbReference>
<keyword evidence="2 4" id="KW-0863">Zinc-finger</keyword>
<dbReference type="Gene3D" id="3.30.40.10">
    <property type="entry name" value="Zinc/RING finger domain, C3HC4 (zinc finger)"/>
    <property type="match status" value="1"/>
</dbReference>
<name>A0A8S3V3V2_MYTED</name>
<evidence type="ECO:0000313" key="8">
    <source>
        <dbReference type="EMBL" id="CAG2248873.1"/>
    </source>
</evidence>
<evidence type="ECO:0000259" key="7">
    <source>
        <dbReference type="PROSITE" id="PS50178"/>
    </source>
</evidence>
<keyword evidence="5" id="KW-0175">Coiled coil</keyword>
<evidence type="ECO:0000313" key="9">
    <source>
        <dbReference type="Proteomes" id="UP000683360"/>
    </source>
</evidence>
<dbReference type="SUPFAM" id="SSF57903">
    <property type="entry name" value="FYVE/PHD zinc finger"/>
    <property type="match status" value="1"/>
</dbReference>
<feature type="coiled-coil region" evidence="5">
    <location>
        <begin position="44"/>
        <end position="120"/>
    </location>
</feature>
<evidence type="ECO:0000256" key="4">
    <source>
        <dbReference type="PROSITE-ProRule" id="PRU00091"/>
    </source>
</evidence>
<dbReference type="SMART" id="SM00064">
    <property type="entry name" value="FYVE"/>
    <property type="match status" value="1"/>
</dbReference>
<dbReference type="InterPro" id="IPR011011">
    <property type="entry name" value="Znf_FYVE_PHD"/>
</dbReference>
<dbReference type="CDD" id="cd15726">
    <property type="entry name" value="FYVE_FYCO1"/>
    <property type="match status" value="1"/>
</dbReference>
<accession>A0A8S3V3V2</accession>
<dbReference type="GO" id="GO:0008270">
    <property type="term" value="F:zinc ion binding"/>
    <property type="evidence" value="ECO:0007669"/>
    <property type="project" value="UniProtKB-KW"/>
</dbReference>
<dbReference type="GO" id="GO:1901098">
    <property type="term" value="P:positive regulation of autophagosome maturation"/>
    <property type="evidence" value="ECO:0007669"/>
    <property type="project" value="TreeGrafter"/>
</dbReference>
<evidence type="ECO:0000256" key="3">
    <source>
        <dbReference type="ARBA" id="ARBA00022833"/>
    </source>
</evidence>
<gene>
    <name evidence="8" type="ORF">MEDL_60677</name>
</gene>
<sequence length="470" mass="53932">MSLKTEEIFTAQESKKIVEKELNELRLSFEEGKQSTESEMERFKIEHEKEVEVLKQELSSLQFELSSEQIKFEQSLQTFSDQDSSISGMKEKQSKQEELVAALEQEMSEIKTNASLKQNQREQEVSQELESQKSHWFSHYRYTEEKIVKLTRDKDSLWQKTDQLSYEQKLQAKDKWLDEKDITQCMQCRTEFSFTIRKHHCRICGRVFCHQCSDNWMQTAHSSKKSRACRMCFEKSKQLEDDTLRPNNSENDFEDTVEIPKLHKKRGVMNESDSSATSDVTQTSDSQSDDTGSIAIPGQVASAITVSMVDGNITDEIKEKQKDDQFHLISDEEVSKSLTEPQNSPLLTTDPNMTSSMTISTADLEKGEVNSQNEIWIKPGKTFAVPVLDVVFGVHYQTMTGSSSEVLIPPCKVDSHKQYVKGELTAKQLEFIHLYLTIHTQGLRQRRLSTSCGPIKANEKNSFNNEKSLI</sequence>
<feature type="region of interest" description="Disordered" evidence="6">
    <location>
        <begin position="332"/>
        <end position="355"/>
    </location>
</feature>
<keyword evidence="9" id="KW-1185">Reference proteome</keyword>
<evidence type="ECO:0000256" key="6">
    <source>
        <dbReference type="SAM" id="MobiDB-lite"/>
    </source>
</evidence>
<dbReference type="Proteomes" id="UP000683360">
    <property type="component" value="Unassembled WGS sequence"/>
</dbReference>
<evidence type="ECO:0000256" key="1">
    <source>
        <dbReference type="ARBA" id="ARBA00022723"/>
    </source>
</evidence>
<dbReference type="PROSITE" id="PS50178">
    <property type="entry name" value="ZF_FYVE"/>
    <property type="match status" value="1"/>
</dbReference>
<dbReference type="InterPro" id="IPR017455">
    <property type="entry name" value="Znf_FYVE-rel"/>
</dbReference>
<evidence type="ECO:0000256" key="2">
    <source>
        <dbReference type="ARBA" id="ARBA00022771"/>
    </source>
</evidence>
<dbReference type="InterPro" id="IPR000306">
    <property type="entry name" value="Znf_FYVE"/>
</dbReference>
<feature type="domain" description="FYVE-type" evidence="7">
    <location>
        <begin position="179"/>
        <end position="237"/>
    </location>
</feature>
<dbReference type="Pfam" id="PF01363">
    <property type="entry name" value="FYVE"/>
    <property type="match status" value="1"/>
</dbReference>
<dbReference type="OrthoDB" id="660555at2759"/>
<feature type="compositionally biased region" description="Low complexity" evidence="6">
    <location>
        <begin position="272"/>
        <end position="293"/>
    </location>
</feature>
<dbReference type="InterPro" id="IPR047337">
    <property type="entry name" value="FYVE_FYCO1"/>
</dbReference>
<dbReference type="GO" id="GO:0005764">
    <property type="term" value="C:lysosome"/>
    <property type="evidence" value="ECO:0007669"/>
    <property type="project" value="TreeGrafter"/>
</dbReference>
<evidence type="ECO:0000256" key="5">
    <source>
        <dbReference type="SAM" id="Coils"/>
    </source>
</evidence>
<keyword evidence="1" id="KW-0479">Metal-binding</keyword>
<comment type="caution">
    <text evidence="8">The sequence shown here is derived from an EMBL/GenBank/DDBJ whole genome shotgun (WGS) entry which is preliminary data.</text>
</comment>
<dbReference type="GO" id="GO:0072383">
    <property type="term" value="P:plus-end-directed vesicle transport along microtubule"/>
    <property type="evidence" value="ECO:0007669"/>
    <property type="project" value="TreeGrafter"/>
</dbReference>
<feature type="region of interest" description="Disordered" evidence="6">
    <location>
        <begin position="243"/>
        <end position="295"/>
    </location>
</feature>
<feature type="compositionally biased region" description="Polar residues" evidence="6">
    <location>
        <begin position="336"/>
        <end position="355"/>
    </location>
</feature>
<dbReference type="AlphaFoldDB" id="A0A8S3V3V2"/>
<dbReference type="PANTHER" id="PTHR46753:SF2">
    <property type="entry name" value="FYVE AND COILED-COIL DOMAIN-CONTAINING PROTEIN 1"/>
    <property type="match status" value="1"/>
</dbReference>
<dbReference type="EMBL" id="CAJPWZ010002951">
    <property type="protein sequence ID" value="CAG2248873.1"/>
    <property type="molecule type" value="Genomic_DNA"/>
</dbReference>
<dbReference type="InterPro" id="IPR013083">
    <property type="entry name" value="Znf_RING/FYVE/PHD"/>
</dbReference>